<organism evidence="1 2">
    <name type="scientific">Georgenia faecalis</name>
    <dbReference type="NCBI Taxonomy" id="2483799"/>
    <lineage>
        <taxon>Bacteria</taxon>
        <taxon>Bacillati</taxon>
        <taxon>Actinomycetota</taxon>
        <taxon>Actinomycetes</taxon>
        <taxon>Micrococcales</taxon>
        <taxon>Bogoriellaceae</taxon>
        <taxon>Georgenia</taxon>
    </lineage>
</organism>
<evidence type="ECO:0000313" key="2">
    <source>
        <dbReference type="Proteomes" id="UP001595955"/>
    </source>
</evidence>
<dbReference type="InterPro" id="IPR049979">
    <property type="entry name" value="Cys_resp_CS_actino"/>
</dbReference>
<keyword evidence="2" id="KW-1185">Reference proteome</keyword>
<comment type="caution">
    <text evidence="1">The sequence shown here is derived from an EMBL/GenBank/DDBJ whole genome shotgun (WGS) entry which is preliminary data.</text>
</comment>
<dbReference type="Proteomes" id="UP001595955">
    <property type="component" value="Unassembled WGS sequence"/>
</dbReference>
<dbReference type="RefSeq" id="WP_387966617.1">
    <property type="nucleotide sequence ID" value="NZ_CP033325.1"/>
</dbReference>
<name>A0ABV9D7F8_9MICO</name>
<accession>A0ABV9D7F8</accession>
<dbReference type="EMBL" id="JBHSGF010000001">
    <property type="protein sequence ID" value="MFC4553980.1"/>
    <property type="molecule type" value="Genomic_DNA"/>
</dbReference>
<gene>
    <name evidence="1" type="ORF">ACFO3F_01845</name>
</gene>
<protein>
    <submittedName>
        <fullName evidence="1">Leader peptide</fullName>
    </submittedName>
</protein>
<proteinExistence type="predicted"/>
<dbReference type="NCBIfam" id="NF042934">
    <property type="entry name" value="cis_reg_atten"/>
    <property type="match status" value="1"/>
</dbReference>
<reference evidence="2" key="1">
    <citation type="journal article" date="2019" name="Int. J. Syst. Evol. Microbiol.">
        <title>The Global Catalogue of Microorganisms (GCM) 10K type strain sequencing project: providing services to taxonomists for standard genome sequencing and annotation.</title>
        <authorList>
            <consortium name="The Broad Institute Genomics Platform"/>
            <consortium name="The Broad Institute Genome Sequencing Center for Infectious Disease"/>
            <person name="Wu L."/>
            <person name="Ma J."/>
        </authorList>
    </citation>
    <scope>NUCLEOTIDE SEQUENCE [LARGE SCALE GENOMIC DNA]</scope>
    <source>
        <strain evidence="2">JCM 3369</strain>
    </source>
</reference>
<evidence type="ECO:0000313" key="1">
    <source>
        <dbReference type="EMBL" id="MFC4553980.1"/>
    </source>
</evidence>
<sequence>MINFWDLTVRPAVDLRRQASALCCLRACRV</sequence>